<feature type="domain" description="UDP-glucose:glycoprotein glucosyltransferase thioredoxin-like" evidence="6">
    <location>
        <begin position="33"/>
        <end position="156"/>
    </location>
</feature>
<name>A0A1U7LP83_NEOID</name>
<feature type="region of interest" description="Disordered" evidence="5">
    <location>
        <begin position="748"/>
        <end position="767"/>
    </location>
</feature>
<feature type="domain" description="Glucosyltransferase 24 catalytic" evidence="7">
    <location>
        <begin position="445"/>
        <end position="724"/>
    </location>
</feature>
<dbReference type="GO" id="GO:0003980">
    <property type="term" value="F:UDP-glucose:glycoprotein glucosyltransferase activity"/>
    <property type="evidence" value="ECO:0007669"/>
    <property type="project" value="InterPro"/>
</dbReference>
<dbReference type="PANTHER" id="PTHR11226">
    <property type="entry name" value="UDP-GLUCOSE GLYCOPROTEIN:GLUCOSYLTRANSFERASE"/>
    <property type="match status" value="1"/>
</dbReference>
<evidence type="ECO:0000256" key="1">
    <source>
        <dbReference type="ARBA" id="ARBA00001913"/>
    </source>
</evidence>
<dbReference type="InterPro" id="IPR009448">
    <property type="entry name" value="UDP-g_GGtrans"/>
</dbReference>
<reference evidence="8 9" key="1">
    <citation type="submission" date="2016-04" db="EMBL/GenBank/DDBJ databases">
        <title>Evolutionary innovation and constraint leading to complex multicellularity in the Ascomycota.</title>
        <authorList>
            <person name="Cisse O."/>
            <person name="Nguyen A."/>
            <person name="Hewitt D.A."/>
            <person name="Jedd G."/>
            <person name="Stajich J.E."/>
        </authorList>
    </citation>
    <scope>NUCLEOTIDE SEQUENCE [LARGE SCALE GENOMIC DNA]</scope>
    <source>
        <strain evidence="8 9">DAH-3</strain>
    </source>
</reference>
<evidence type="ECO:0000256" key="5">
    <source>
        <dbReference type="SAM" id="MobiDB-lite"/>
    </source>
</evidence>
<feature type="compositionally biased region" description="Basic and acidic residues" evidence="5">
    <location>
        <begin position="757"/>
        <end position="767"/>
    </location>
</feature>
<comment type="caution">
    <text evidence="8">The sequence shown here is derived from an EMBL/GenBank/DDBJ whole genome shotgun (WGS) entry which is preliminary data.</text>
</comment>
<dbReference type="GO" id="GO:0005783">
    <property type="term" value="C:endoplasmic reticulum"/>
    <property type="evidence" value="ECO:0007669"/>
    <property type="project" value="TreeGrafter"/>
</dbReference>
<keyword evidence="4 8" id="KW-0808">Transferase</keyword>
<dbReference type="InterPro" id="IPR040525">
    <property type="entry name" value="UGGT_TRXL_4"/>
</dbReference>
<dbReference type="InterPro" id="IPR029044">
    <property type="entry name" value="Nucleotide-diphossugar_trans"/>
</dbReference>
<dbReference type="GO" id="GO:0018279">
    <property type="term" value="P:protein N-linked glycosylation via asparagine"/>
    <property type="evidence" value="ECO:0007669"/>
    <property type="project" value="TreeGrafter"/>
</dbReference>
<evidence type="ECO:0000256" key="2">
    <source>
        <dbReference type="ARBA" id="ARBA00004922"/>
    </source>
</evidence>
<gene>
    <name evidence="8" type="ORF">NEOLI_003703</name>
</gene>
<keyword evidence="9" id="KW-1185">Reference proteome</keyword>
<dbReference type="AlphaFoldDB" id="A0A1U7LP83"/>
<accession>A0A1U7LP83</accession>
<dbReference type="Gene3D" id="3.90.550.10">
    <property type="entry name" value="Spore Coat Polysaccharide Biosynthesis Protein SpsA, Chain A"/>
    <property type="match status" value="1"/>
</dbReference>
<dbReference type="PANTHER" id="PTHR11226:SF0">
    <property type="entry name" value="UDP-GLUCOSE:GLYCOPROTEIN GLUCOSYLTRANSFERASE"/>
    <property type="match status" value="1"/>
</dbReference>
<dbReference type="Pfam" id="PF18403">
    <property type="entry name" value="Thioredoxin_15"/>
    <property type="match status" value="1"/>
</dbReference>
<dbReference type="SUPFAM" id="SSF53448">
    <property type="entry name" value="Nucleotide-diphospho-sugar transferases"/>
    <property type="match status" value="1"/>
</dbReference>
<dbReference type="GO" id="GO:0051082">
    <property type="term" value="F:unfolded protein binding"/>
    <property type="evidence" value="ECO:0007669"/>
    <property type="project" value="TreeGrafter"/>
</dbReference>
<dbReference type="Proteomes" id="UP000186594">
    <property type="component" value="Unassembled WGS sequence"/>
</dbReference>
<proteinExistence type="inferred from homology"/>
<dbReference type="EMBL" id="LXFE01000777">
    <property type="protein sequence ID" value="OLL24480.1"/>
    <property type="molecule type" value="Genomic_DNA"/>
</dbReference>
<evidence type="ECO:0000259" key="7">
    <source>
        <dbReference type="Pfam" id="PF18404"/>
    </source>
</evidence>
<comment type="pathway">
    <text evidence="2">Protein modification; protein glycosylation.</text>
</comment>
<evidence type="ECO:0000259" key="6">
    <source>
        <dbReference type="Pfam" id="PF18403"/>
    </source>
</evidence>
<dbReference type="OrthoDB" id="27683at2759"/>
<protein>
    <submittedName>
        <fullName evidence="8">UDP-glucose:glycoprotein glucosyltransferase</fullName>
    </submittedName>
</protein>
<comment type="similarity">
    <text evidence="3">Belongs to the glycosyltransferase 8 family.</text>
</comment>
<organism evidence="8 9">
    <name type="scientific">Neolecta irregularis (strain DAH-3)</name>
    <dbReference type="NCBI Taxonomy" id="1198029"/>
    <lineage>
        <taxon>Eukaryota</taxon>
        <taxon>Fungi</taxon>
        <taxon>Dikarya</taxon>
        <taxon>Ascomycota</taxon>
        <taxon>Taphrinomycotina</taxon>
        <taxon>Neolectales</taxon>
        <taxon>Neolectaceae</taxon>
        <taxon>Neolecta</taxon>
    </lineage>
</organism>
<evidence type="ECO:0000256" key="4">
    <source>
        <dbReference type="ARBA" id="ARBA00022679"/>
    </source>
</evidence>
<dbReference type="GO" id="GO:0036503">
    <property type="term" value="P:ERAD pathway"/>
    <property type="evidence" value="ECO:0007669"/>
    <property type="project" value="TreeGrafter"/>
</dbReference>
<dbReference type="Pfam" id="PF18404">
    <property type="entry name" value="Glyco_transf_24"/>
    <property type="match status" value="1"/>
</dbReference>
<evidence type="ECO:0000313" key="9">
    <source>
        <dbReference type="Proteomes" id="UP000186594"/>
    </source>
</evidence>
<evidence type="ECO:0000313" key="8">
    <source>
        <dbReference type="EMBL" id="OLL24480.1"/>
    </source>
</evidence>
<dbReference type="Pfam" id="PF06427">
    <property type="entry name" value="UDP-g_GGTase"/>
    <property type="match status" value="1"/>
</dbReference>
<dbReference type="STRING" id="1198029.A0A1U7LP83"/>
<sequence length="767" mass="87566">MGPFIRDDTAQMIHAVQEEKISDDISDLLDLYLSSAPKVRNRWIFPEEEHRIVDLVKALQGNSTQSESRFILVDTSKVDDCSSLVEKFGLKKSDKAIVINGRVIGPFAPDEEFTGEDIELLLHQEFERITPIISATKGLSYLGSRADFLAKLASILNLAAAKQDNGIFESEDHIRRKPYENFDAEYTSFTSGGNDGWLQVVGVVDPLSEIAQRMSELLKVLSEMDGVGVQVFLNPKKHMKELPVGRYYRYVLSSEINFNDDGSIATPEALFDDLPQDPLFTLGLEVPHPWLVMQKESIHDLDNIRLANLPSVSAVYELKYLLVDGHAKDITNNSPPRGVQFVLGNDKNEHILDTIVMANLGYFQFKASPGIWKLTTLKGRSSEIFDIVEIDHFNNFQTIELTSFDGMTLFPKLSRKHGMEGEDVLAHESESSIRQGVIKSKQADINIFSVASGHLYERFIYIMILSVKKHTASSVKFWFIENFLSPSFKIFIPHLAAKYDFEYEYVTYKWPHWLRHQKEKQREIWGYKILFLDVLFPLSLDKVIFVDADQIVRIDLQELVDLDLHGAPYGYTPMGDSREEMDEYRFWKSGYWRDYLKGKPYHISALYVIDLKRFRQLAAGDLLRGHYQSLSSDPNSLANLDQDLPSKSLFSGCDLIYIDHLQHQLPIFSLDKSWLWCETWCSDEDLKTAKTIDLCNNPKTKEPKLDRARRQIPEWNDYDSQVAALAKQVKNVGNIAADVDAVQKPDDILASAGDTTQPKEARNRDEL</sequence>
<dbReference type="CDD" id="cd06432">
    <property type="entry name" value="GT8_HUGT1_C_like"/>
    <property type="match status" value="1"/>
</dbReference>
<evidence type="ECO:0000256" key="3">
    <source>
        <dbReference type="ARBA" id="ARBA00006351"/>
    </source>
</evidence>
<comment type="cofactor">
    <cofactor evidence="1">
        <name>Ca(2+)</name>
        <dbReference type="ChEBI" id="CHEBI:29108"/>
    </cofactor>
</comment>
<dbReference type="InterPro" id="IPR040497">
    <property type="entry name" value="Glyco_transf_24"/>
</dbReference>